<dbReference type="Gene3D" id="2.60.200.60">
    <property type="match status" value="1"/>
</dbReference>
<sequence>MPALVCLGDSTTHGGKVISASSTMFISGVQVALVGDLISCPEHGPNRIIEGDSTASEEGVSVVVDNCLCECGCRVISSYAENSIES</sequence>
<dbReference type="EMBL" id="CP077290">
    <property type="protein sequence ID" value="QXA48625.1"/>
    <property type="molecule type" value="Genomic_DNA"/>
</dbReference>
<protein>
    <submittedName>
        <fullName evidence="1">PAAR domain-containing protein</fullName>
    </submittedName>
</protein>
<reference evidence="1 2" key="1">
    <citation type="submission" date="2021-06" db="EMBL/GenBank/DDBJ databases">
        <title>FDA dAtabase for Regulatory Grade micrObial Sequences (FDA-ARGOS): Supporting development and validation of Infectious Disease Dx tests.</title>
        <authorList>
            <person name="Sproer C."/>
            <person name="Gronow S."/>
            <person name="Severitt S."/>
            <person name="Schroder I."/>
            <person name="Tallon L."/>
            <person name="Sadzewicz L."/>
            <person name="Zhao X."/>
            <person name="Boylan J."/>
            <person name="Ott S."/>
            <person name="Bowen H."/>
            <person name="Vavikolanu K."/>
            <person name="Mehta A."/>
            <person name="Aluvathingal J."/>
            <person name="Nadendla S."/>
            <person name="Lowell S."/>
            <person name="Myers T."/>
            <person name="Yan Y."/>
        </authorList>
    </citation>
    <scope>NUCLEOTIDE SEQUENCE [LARGE SCALE GENOMIC DNA]</scope>
    <source>
        <strain evidence="1 2">FDAARGOS 1428</strain>
    </source>
</reference>
<keyword evidence="2" id="KW-1185">Reference proteome</keyword>
<dbReference type="CDD" id="cd14744">
    <property type="entry name" value="PAAR_CT_2"/>
    <property type="match status" value="1"/>
</dbReference>
<dbReference type="Proteomes" id="UP000683583">
    <property type="component" value="Chromosome"/>
</dbReference>
<dbReference type="Pfam" id="PF05488">
    <property type="entry name" value="PAAR_motif"/>
    <property type="match status" value="1"/>
</dbReference>
<gene>
    <name evidence="1" type="ORF">I6L58_18200</name>
</gene>
<proteinExistence type="predicted"/>
<accession>A0ABX8KI60</accession>
<organism evidence="1 2">
    <name type="scientific">Enterobacter cancerogenus</name>
    <dbReference type="NCBI Taxonomy" id="69218"/>
    <lineage>
        <taxon>Bacteria</taxon>
        <taxon>Pseudomonadati</taxon>
        <taxon>Pseudomonadota</taxon>
        <taxon>Gammaproteobacteria</taxon>
        <taxon>Enterobacterales</taxon>
        <taxon>Enterobacteriaceae</taxon>
        <taxon>Enterobacter</taxon>
        <taxon>Enterobacter cloacae complex</taxon>
    </lineage>
</organism>
<dbReference type="RefSeq" id="WP_088209458.1">
    <property type="nucleotide sequence ID" value="NZ_CP025225.1"/>
</dbReference>
<name>A0ABX8KI60_9ENTR</name>
<evidence type="ECO:0000313" key="2">
    <source>
        <dbReference type="Proteomes" id="UP000683583"/>
    </source>
</evidence>
<dbReference type="InterPro" id="IPR008727">
    <property type="entry name" value="PAAR_motif"/>
</dbReference>
<evidence type="ECO:0000313" key="1">
    <source>
        <dbReference type="EMBL" id="QXA48625.1"/>
    </source>
</evidence>